<feature type="domain" description="Transposase Tc1-like" evidence="1">
    <location>
        <begin position="64"/>
        <end position="134"/>
    </location>
</feature>
<dbReference type="Gene3D" id="3.30.420.10">
    <property type="entry name" value="Ribonuclease H-like superfamily/Ribonuclease H"/>
    <property type="match status" value="1"/>
</dbReference>
<dbReference type="GO" id="GO:0003677">
    <property type="term" value="F:DNA binding"/>
    <property type="evidence" value="ECO:0007669"/>
    <property type="project" value="InterPro"/>
</dbReference>
<protein>
    <recommendedName>
        <fullName evidence="5">Tc1-like transposase DDE domain-containing protein</fullName>
    </recommendedName>
</protein>
<sequence>MPKKLPSDIQNSIKALLENSADPAVIGKRVGVHRNTVNRYANKWIHDRIRKRGGRPSIVAESTRRYIKRQVLTGCLKTVKDVQMKLEELGHPMSYQSAINVLHSVEIYAEIKKKKPLLTEKHKKARLAWAKKHQYWTVHDWRRVIFSDETKINIWGSDGCKYYCKRKCDRLQPHHIDVTVKHRGGGLMLWDCITSEGPGYACQIYDGTMNSELYQETLGTSLQDTMEYYGLNWETSIFQHDNDPKHRSKSTTQWMKDISMIYIDDWPSQSPDLNPIGHIWHHLKLKLSMYDNRETSIHELWQRVENEWNSFTKKQCIKYIDSMPDRIQAVLAEKGGSTKY</sequence>
<dbReference type="eggNOG" id="ENOG502S3EW">
    <property type="taxonomic scope" value="Eukaryota"/>
</dbReference>
<evidence type="ECO:0000259" key="2">
    <source>
        <dbReference type="Pfam" id="PF13358"/>
    </source>
</evidence>
<evidence type="ECO:0000259" key="1">
    <source>
        <dbReference type="Pfam" id="PF01498"/>
    </source>
</evidence>
<dbReference type="SUPFAM" id="SSF46689">
    <property type="entry name" value="Homeodomain-like"/>
    <property type="match status" value="1"/>
</dbReference>
<accession>I1CQ30</accession>
<evidence type="ECO:0008006" key="5">
    <source>
        <dbReference type="Google" id="ProtNLM"/>
    </source>
</evidence>
<evidence type="ECO:0000313" key="4">
    <source>
        <dbReference type="Proteomes" id="UP000009138"/>
    </source>
</evidence>
<dbReference type="Pfam" id="PF13358">
    <property type="entry name" value="DDE_3"/>
    <property type="match status" value="1"/>
</dbReference>
<dbReference type="InterPro" id="IPR002492">
    <property type="entry name" value="Transposase_Tc1-like"/>
</dbReference>
<dbReference type="GeneID" id="93622236"/>
<dbReference type="GO" id="GO:0015074">
    <property type="term" value="P:DNA integration"/>
    <property type="evidence" value="ECO:0007669"/>
    <property type="project" value="InterPro"/>
</dbReference>
<dbReference type="EMBL" id="CH476747">
    <property type="protein sequence ID" value="EIE90560.1"/>
    <property type="molecule type" value="Genomic_DNA"/>
</dbReference>
<organism evidence="3 4">
    <name type="scientific">Rhizopus delemar (strain RA 99-880 / ATCC MYA-4621 / FGSC 9543 / NRRL 43880)</name>
    <name type="common">Mucormycosis agent</name>
    <name type="synonym">Rhizopus arrhizus var. delemar</name>
    <dbReference type="NCBI Taxonomy" id="246409"/>
    <lineage>
        <taxon>Eukaryota</taxon>
        <taxon>Fungi</taxon>
        <taxon>Fungi incertae sedis</taxon>
        <taxon>Mucoromycota</taxon>
        <taxon>Mucoromycotina</taxon>
        <taxon>Mucoromycetes</taxon>
        <taxon>Mucorales</taxon>
        <taxon>Mucorineae</taxon>
        <taxon>Rhizopodaceae</taxon>
        <taxon>Rhizopus</taxon>
    </lineage>
</organism>
<name>I1CQ30_RHIO9</name>
<dbReference type="InterPro" id="IPR052338">
    <property type="entry name" value="Transposase_5"/>
</dbReference>
<dbReference type="VEuPathDB" id="FungiDB:RO3G_15271"/>
<dbReference type="PANTHER" id="PTHR23022">
    <property type="entry name" value="TRANSPOSABLE ELEMENT-RELATED"/>
    <property type="match status" value="1"/>
</dbReference>
<dbReference type="Pfam" id="PF01498">
    <property type="entry name" value="HTH_Tnp_Tc3_2"/>
    <property type="match status" value="1"/>
</dbReference>
<keyword evidence="4" id="KW-1185">Reference proteome</keyword>
<dbReference type="InterPro" id="IPR009057">
    <property type="entry name" value="Homeodomain-like_sf"/>
</dbReference>
<proteinExistence type="predicted"/>
<dbReference type="Proteomes" id="UP000009138">
    <property type="component" value="Unassembled WGS sequence"/>
</dbReference>
<dbReference type="OrthoDB" id="2431447at2759"/>
<dbReference type="InterPro" id="IPR038717">
    <property type="entry name" value="Tc1-like_DDE_dom"/>
</dbReference>
<dbReference type="GO" id="GO:0006313">
    <property type="term" value="P:DNA transposition"/>
    <property type="evidence" value="ECO:0007669"/>
    <property type="project" value="InterPro"/>
</dbReference>
<dbReference type="RefSeq" id="XP_067525956.1">
    <property type="nucleotide sequence ID" value="XM_067669855.1"/>
</dbReference>
<feature type="domain" description="Tc1-like transposase DDE" evidence="2">
    <location>
        <begin position="178"/>
        <end position="288"/>
    </location>
</feature>
<gene>
    <name evidence="3" type="ORF">RO3G_15271</name>
</gene>
<evidence type="ECO:0000313" key="3">
    <source>
        <dbReference type="EMBL" id="EIE90560.1"/>
    </source>
</evidence>
<dbReference type="OMA" id="TRQVQYT"/>
<dbReference type="InParanoid" id="I1CQ30"/>
<dbReference type="AlphaFoldDB" id="I1CQ30"/>
<reference evidence="3 4" key="1">
    <citation type="journal article" date="2009" name="PLoS Genet.">
        <title>Genomic analysis of the basal lineage fungus Rhizopus oryzae reveals a whole-genome duplication.</title>
        <authorList>
            <person name="Ma L.-J."/>
            <person name="Ibrahim A.S."/>
            <person name="Skory C."/>
            <person name="Grabherr M.G."/>
            <person name="Burger G."/>
            <person name="Butler M."/>
            <person name="Elias M."/>
            <person name="Idnurm A."/>
            <person name="Lang B.F."/>
            <person name="Sone T."/>
            <person name="Abe A."/>
            <person name="Calvo S.E."/>
            <person name="Corrochano L.M."/>
            <person name="Engels R."/>
            <person name="Fu J."/>
            <person name="Hansberg W."/>
            <person name="Kim J.-M."/>
            <person name="Kodira C.D."/>
            <person name="Koehrsen M.J."/>
            <person name="Liu B."/>
            <person name="Miranda-Saavedra D."/>
            <person name="O'Leary S."/>
            <person name="Ortiz-Castellanos L."/>
            <person name="Poulter R."/>
            <person name="Rodriguez-Romero J."/>
            <person name="Ruiz-Herrera J."/>
            <person name="Shen Y.-Q."/>
            <person name="Zeng Q."/>
            <person name="Galagan J."/>
            <person name="Birren B.W."/>
            <person name="Cuomo C.A."/>
            <person name="Wickes B.L."/>
        </authorList>
    </citation>
    <scope>NUCLEOTIDE SEQUENCE [LARGE SCALE GENOMIC DNA]</scope>
    <source>
        <strain evidence="4">RA 99-880 / ATCC MYA-4621 / FGSC 9543 / NRRL 43880</strain>
    </source>
</reference>
<dbReference type="PANTHER" id="PTHR23022:SF135">
    <property type="entry name" value="SI:DKEY-77F5.3"/>
    <property type="match status" value="1"/>
</dbReference>
<dbReference type="InterPro" id="IPR036397">
    <property type="entry name" value="RNaseH_sf"/>
</dbReference>